<dbReference type="AlphaFoldDB" id="A0AAV6N856"/>
<dbReference type="EMBL" id="JAGKQH010000007">
    <property type="protein sequence ID" value="KAG6594440.1"/>
    <property type="molecule type" value="Genomic_DNA"/>
</dbReference>
<name>A0AAV6N856_9ROSI</name>
<accession>A0AAV6N856</accession>
<gene>
    <name evidence="1" type="ORF">SDJN03_10993</name>
</gene>
<protein>
    <submittedName>
        <fullName evidence="1">Uncharacterized protein</fullName>
    </submittedName>
</protein>
<organism evidence="1 2">
    <name type="scientific">Cucurbita argyrosperma subsp. sororia</name>
    <dbReference type="NCBI Taxonomy" id="37648"/>
    <lineage>
        <taxon>Eukaryota</taxon>
        <taxon>Viridiplantae</taxon>
        <taxon>Streptophyta</taxon>
        <taxon>Embryophyta</taxon>
        <taxon>Tracheophyta</taxon>
        <taxon>Spermatophyta</taxon>
        <taxon>Magnoliopsida</taxon>
        <taxon>eudicotyledons</taxon>
        <taxon>Gunneridae</taxon>
        <taxon>Pentapetalae</taxon>
        <taxon>rosids</taxon>
        <taxon>fabids</taxon>
        <taxon>Cucurbitales</taxon>
        <taxon>Cucurbitaceae</taxon>
        <taxon>Cucurbiteae</taxon>
        <taxon>Cucurbita</taxon>
    </lineage>
</organism>
<evidence type="ECO:0000313" key="2">
    <source>
        <dbReference type="Proteomes" id="UP000685013"/>
    </source>
</evidence>
<sequence length="172" mass="18750">MSIILSIKWLKYSRPLKLAGLEEHSYDSRDADSPGKISIIGIADNEGNGTGSALIFLGPGFSSSVSHLMCLASLMIPPPLLLSGTDGSPQAQPELQLRIADWIPQWSFLPSAGTLEAVKRICPSYKIYILILKQEPINLYSFNDCPAHGCQVIEEEIPVQLAHDGPRISTHL</sequence>
<dbReference type="Proteomes" id="UP000685013">
    <property type="component" value="Chromosome 7"/>
</dbReference>
<feature type="non-terminal residue" evidence="1">
    <location>
        <position position="1"/>
    </location>
</feature>
<keyword evidence="2" id="KW-1185">Reference proteome</keyword>
<evidence type="ECO:0000313" key="1">
    <source>
        <dbReference type="EMBL" id="KAG6594440.1"/>
    </source>
</evidence>
<comment type="caution">
    <text evidence="1">The sequence shown here is derived from an EMBL/GenBank/DDBJ whole genome shotgun (WGS) entry which is preliminary data.</text>
</comment>
<proteinExistence type="predicted"/>
<reference evidence="1 2" key="1">
    <citation type="journal article" date="2021" name="Hortic Res">
        <title>The domestication of Cucurbita argyrosperma as revealed by the genome of its wild relative.</title>
        <authorList>
            <person name="Barrera-Redondo J."/>
            <person name="Sanchez-de la Vega G."/>
            <person name="Aguirre-Liguori J.A."/>
            <person name="Castellanos-Morales G."/>
            <person name="Gutierrez-Guerrero Y.T."/>
            <person name="Aguirre-Dugua X."/>
            <person name="Aguirre-Planter E."/>
            <person name="Tenaillon M.I."/>
            <person name="Lira-Saade R."/>
            <person name="Eguiarte L.E."/>
        </authorList>
    </citation>
    <scope>NUCLEOTIDE SEQUENCE [LARGE SCALE GENOMIC DNA]</scope>
    <source>
        <strain evidence="1">JBR-2021</strain>
    </source>
</reference>